<dbReference type="NCBIfam" id="NF009453">
    <property type="entry name" value="PRK12813.1"/>
    <property type="match status" value="1"/>
</dbReference>
<protein>
    <recommendedName>
        <fullName evidence="2 5">Basal-body rod modification protein FlgD</fullName>
    </recommendedName>
</protein>
<dbReference type="Pfam" id="PF03963">
    <property type="entry name" value="FlgD"/>
    <property type="match status" value="1"/>
</dbReference>
<evidence type="ECO:0000256" key="3">
    <source>
        <dbReference type="ARBA" id="ARBA00022795"/>
    </source>
</evidence>
<feature type="region of interest" description="Disordered" evidence="6">
    <location>
        <begin position="1"/>
        <end position="28"/>
    </location>
</feature>
<sequence length="230" mass="24150">MDMAPTTLGAQSAPSAGTSDARSDARTKGATAITSDFETFLKMLTTQMENQDPLNPIASEDLAVQLATFSGVEQQVLTNDLLQGIAAALDQAAPQNLSRWIGMDVRAVGATAFDGAPLTLFGEAAAGADSAVLVVRDAAEREVQRLHVPPGDEQIIWAGVDENGAPLPPGVYSFELESYKGEELAAVTPVETYHRIIEARREEEGIVLVTRGGGSISAEEVTAVRAPEGS</sequence>
<comment type="function">
    <text evidence="4 5">Required for flagellar hook formation. May act as a scaffolding protein.</text>
</comment>
<dbReference type="STRING" id="990712.SAMN05216257_104372"/>
<evidence type="ECO:0000313" key="8">
    <source>
        <dbReference type="EMBL" id="SDK77155.1"/>
    </source>
</evidence>
<keyword evidence="9" id="KW-1185">Reference proteome</keyword>
<comment type="similarity">
    <text evidence="1 5">Belongs to the FlgD family.</text>
</comment>
<dbReference type="Proteomes" id="UP000199328">
    <property type="component" value="Unassembled WGS sequence"/>
</dbReference>
<keyword evidence="8" id="KW-0966">Cell projection</keyword>
<evidence type="ECO:0000256" key="2">
    <source>
        <dbReference type="ARBA" id="ARBA00016013"/>
    </source>
</evidence>
<dbReference type="Pfam" id="PF13860">
    <property type="entry name" value="FlgD_ig"/>
    <property type="match status" value="1"/>
</dbReference>
<keyword evidence="8" id="KW-0969">Cilium</keyword>
<evidence type="ECO:0000259" key="7">
    <source>
        <dbReference type="Pfam" id="PF13860"/>
    </source>
</evidence>
<proteinExistence type="inferred from homology"/>
<keyword evidence="8" id="KW-0282">Flagellum</keyword>
<evidence type="ECO:0000256" key="6">
    <source>
        <dbReference type="SAM" id="MobiDB-lite"/>
    </source>
</evidence>
<accession>A0A1G9EMA6</accession>
<reference evidence="9" key="1">
    <citation type="submission" date="2016-10" db="EMBL/GenBank/DDBJ databases">
        <authorList>
            <person name="Varghese N."/>
            <person name="Submissions S."/>
        </authorList>
    </citation>
    <scope>NUCLEOTIDE SEQUENCE [LARGE SCALE GENOMIC DNA]</scope>
    <source>
        <strain evidence="9">CGMCC 1.10789</strain>
    </source>
</reference>
<keyword evidence="3 5" id="KW-1005">Bacterial flagellum biogenesis</keyword>
<organism evidence="8 9">
    <name type="scientific">Meinhardsimonia xiamenensis</name>
    <dbReference type="NCBI Taxonomy" id="990712"/>
    <lineage>
        <taxon>Bacteria</taxon>
        <taxon>Pseudomonadati</taxon>
        <taxon>Pseudomonadota</taxon>
        <taxon>Alphaproteobacteria</taxon>
        <taxon>Rhodobacterales</taxon>
        <taxon>Paracoccaceae</taxon>
        <taxon>Meinhardsimonia</taxon>
    </lineage>
</organism>
<name>A0A1G9EMA6_9RHOB</name>
<dbReference type="AlphaFoldDB" id="A0A1G9EMA6"/>
<dbReference type="GO" id="GO:0044781">
    <property type="term" value="P:bacterial-type flagellum organization"/>
    <property type="evidence" value="ECO:0007669"/>
    <property type="project" value="UniProtKB-UniRule"/>
</dbReference>
<dbReference type="EMBL" id="FNFV01000004">
    <property type="protein sequence ID" value="SDK77155.1"/>
    <property type="molecule type" value="Genomic_DNA"/>
</dbReference>
<evidence type="ECO:0000256" key="4">
    <source>
        <dbReference type="ARBA" id="ARBA00024746"/>
    </source>
</evidence>
<evidence type="ECO:0000256" key="5">
    <source>
        <dbReference type="RuleBase" id="RU362076"/>
    </source>
</evidence>
<dbReference type="InterPro" id="IPR025965">
    <property type="entry name" value="FlgD/Vpr_Ig-like"/>
</dbReference>
<evidence type="ECO:0000313" key="9">
    <source>
        <dbReference type="Proteomes" id="UP000199328"/>
    </source>
</evidence>
<dbReference type="InterPro" id="IPR005648">
    <property type="entry name" value="FlgD"/>
</dbReference>
<evidence type="ECO:0000256" key="1">
    <source>
        <dbReference type="ARBA" id="ARBA00010577"/>
    </source>
</evidence>
<gene>
    <name evidence="8" type="ORF">SAMN05216257_104372</name>
</gene>
<feature type="compositionally biased region" description="Polar residues" evidence="6">
    <location>
        <begin position="8"/>
        <end position="20"/>
    </location>
</feature>
<dbReference type="Gene3D" id="2.60.40.4070">
    <property type="match status" value="1"/>
</dbReference>
<feature type="domain" description="FlgD/Vpr Ig-like" evidence="7">
    <location>
        <begin position="115"/>
        <end position="181"/>
    </location>
</feature>